<dbReference type="GO" id="GO:0042797">
    <property type="term" value="P:tRNA transcription by RNA polymerase III"/>
    <property type="evidence" value="ECO:0007669"/>
    <property type="project" value="TreeGrafter"/>
</dbReference>
<reference evidence="6 7" key="1">
    <citation type="submission" date="2019-05" db="EMBL/GenBank/DDBJ databases">
        <title>Mikania micrantha, genome provides insights into the molecular mechanism of rapid growth.</title>
        <authorList>
            <person name="Liu B."/>
        </authorList>
    </citation>
    <scope>NUCLEOTIDE SEQUENCE [LARGE SCALE GENOMIC DNA]</scope>
    <source>
        <strain evidence="6">NLD-2019</strain>
        <tissue evidence="6">Leaf</tissue>
    </source>
</reference>
<name>A0A5N6MJT0_9ASTR</name>
<dbReference type="SMART" id="SM01409">
    <property type="entry name" value="RNA_pol_Rpb6"/>
    <property type="match status" value="1"/>
</dbReference>
<protein>
    <submittedName>
        <fullName evidence="6">Uncharacterized protein</fullName>
    </submittedName>
</protein>
<dbReference type="EMBL" id="SZYD01000015">
    <property type="protein sequence ID" value="KAD3640555.1"/>
    <property type="molecule type" value="Genomic_DNA"/>
</dbReference>
<dbReference type="GO" id="GO:0003677">
    <property type="term" value="F:DNA binding"/>
    <property type="evidence" value="ECO:0007669"/>
    <property type="project" value="InterPro"/>
</dbReference>
<dbReference type="InterPro" id="IPR006111">
    <property type="entry name" value="Rpo6/Rpb6"/>
</dbReference>
<accession>A0A5N6MJT0</accession>
<dbReference type="NCBIfam" id="NF002208">
    <property type="entry name" value="PRK01099.1-3"/>
    <property type="match status" value="1"/>
</dbReference>
<dbReference type="Pfam" id="PF01192">
    <property type="entry name" value="RNA_pol_Rpb6"/>
    <property type="match status" value="1"/>
</dbReference>
<evidence type="ECO:0000313" key="6">
    <source>
        <dbReference type="EMBL" id="KAD3640555.1"/>
    </source>
</evidence>
<dbReference type="GO" id="GO:0005736">
    <property type="term" value="C:RNA polymerase I complex"/>
    <property type="evidence" value="ECO:0007669"/>
    <property type="project" value="TreeGrafter"/>
</dbReference>
<dbReference type="SUPFAM" id="SSF63562">
    <property type="entry name" value="RPB6/omega subunit-like"/>
    <property type="match status" value="1"/>
</dbReference>
<dbReference type="AlphaFoldDB" id="A0A5N6MJT0"/>
<dbReference type="GO" id="GO:0006360">
    <property type="term" value="P:transcription by RNA polymerase I"/>
    <property type="evidence" value="ECO:0007669"/>
    <property type="project" value="TreeGrafter"/>
</dbReference>
<dbReference type="GO" id="GO:0006366">
    <property type="term" value="P:transcription by RNA polymerase II"/>
    <property type="evidence" value="ECO:0007669"/>
    <property type="project" value="TreeGrafter"/>
</dbReference>
<keyword evidence="7" id="KW-1185">Reference proteome</keyword>
<dbReference type="OrthoDB" id="259769at2759"/>
<dbReference type="PANTHER" id="PTHR47227">
    <property type="entry name" value="DNA-DIRECTED RNA POLYMERASE SUBUNIT K"/>
    <property type="match status" value="1"/>
</dbReference>
<evidence type="ECO:0000313" key="7">
    <source>
        <dbReference type="Proteomes" id="UP000326396"/>
    </source>
</evidence>
<evidence type="ECO:0000256" key="4">
    <source>
        <dbReference type="ARBA" id="ARBA00023242"/>
    </source>
</evidence>
<dbReference type="InterPro" id="IPR036161">
    <property type="entry name" value="RPB6/omega-like_sf"/>
</dbReference>
<comment type="caution">
    <text evidence="6">The sequence shown here is derived from an EMBL/GenBank/DDBJ whole genome shotgun (WGS) entry which is preliminary data.</text>
</comment>
<comment type="similarity">
    <text evidence="5">Belongs to the archaeal Rpo6/eukaryotic RPB6 RNA polymerase subunit family.</text>
</comment>
<dbReference type="HAMAP" id="MF_00192">
    <property type="entry name" value="RNApol_arch_Rpo6"/>
    <property type="match status" value="1"/>
</dbReference>
<dbReference type="Proteomes" id="UP000326396">
    <property type="component" value="Linkage Group LG5"/>
</dbReference>
<keyword evidence="4" id="KW-0539">Nucleus</keyword>
<comment type="subcellular location">
    <subcellularLocation>
        <location evidence="1">Nucleus</location>
    </subcellularLocation>
</comment>
<dbReference type="PIRSF" id="PIRSF000778">
    <property type="entry name" value="RpoK/RPB6"/>
    <property type="match status" value="1"/>
</dbReference>
<evidence type="ECO:0000256" key="3">
    <source>
        <dbReference type="ARBA" id="ARBA00023163"/>
    </source>
</evidence>
<evidence type="ECO:0000256" key="1">
    <source>
        <dbReference type="ARBA" id="ARBA00004123"/>
    </source>
</evidence>
<dbReference type="InterPro" id="IPR020708">
    <property type="entry name" value="DNA-dir_RNA_polK_14-18kDa_CS"/>
</dbReference>
<dbReference type="PANTHER" id="PTHR47227:SF9">
    <property type="entry name" value="DNA-DIRECTED RNA POLYMERASE"/>
    <property type="match status" value="1"/>
</dbReference>
<dbReference type="GO" id="GO:0005666">
    <property type="term" value="C:RNA polymerase III complex"/>
    <property type="evidence" value="ECO:0007669"/>
    <property type="project" value="TreeGrafter"/>
</dbReference>
<dbReference type="GO" id="GO:0005665">
    <property type="term" value="C:RNA polymerase II, core complex"/>
    <property type="evidence" value="ECO:0007669"/>
    <property type="project" value="InterPro"/>
</dbReference>
<dbReference type="PROSITE" id="PS01111">
    <property type="entry name" value="RNA_POL_K_14KD"/>
    <property type="match status" value="1"/>
</dbReference>
<gene>
    <name evidence="6" type="ORF">E3N88_29778</name>
</gene>
<sequence length="230" mass="25973">MLPPAISIQQDMTMLFGQFCTVPTSSRGGHTARNSGACQAQIVPKSKLQQLQSTKGGGGCDRRWWRMVVASGGGAGGGGDQRGERDHCRLRLRLRVELRFLTMADDDYEMDGGYVYARLYLLHAPDPLLGDDEEKEEQEQGERPRKTSKYMTKYERARILGTRALQISMNAPVMVELEGETDPLEIAMKELREKKIPFTIRRYLPDGSYEDWGVDELIVEDSWKRQVGGD</sequence>
<evidence type="ECO:0000256" key="5">
    <source>
        <dbReference type="ARBA" id="ARBA00025773"/>
    </source>
</evidence>
<dbReference type="GO" id="GO:0003899">
    <property type="term" value="F:DNA-directed RNA polymerase activity"/>
    <property type="evidence" value="ECO:0007669"/>
    <property type="project" value="InterPro"/>
</dbReference>
<dbReference type="Gene3D" id="3.90.940.10">
    <property type="match status" value="1"/>
</dbReference>
<proteinExistence type="inferred from homology"/>
<organism evidence="6 7">
    <name type="scientific">Mikania micrantha</name>
    <name type="common">bitter vine</name>
    <dbReference type="NCBI Taxonomy" id="192012"/>
    <lineage>
        <taxon>Eukaryota</taxon>
        <taxon>Viridiplantae</taxon>
        <taxon>Streptophyta</taxon>
        <taxon>Embryophyta</taxon>
        <taxon>Tracheophyta</taxon>
        <taxon>Spermatophyta</taxon>
        <taxon>Magnoliopsida</taxon>
        <taxon>eudicotyledons</taxon>
        <taxon>Gunneridae</taxon>
        <taxon>Pentapetalae</taxon>
        <taxon>asterids</taxon>
        <taxon>campanulids</taxon>
        <taxon>Asterales</taxon>
        <taxon>Asteraceae</taxon>
        <taxon>Asteroideae</taxon>
        <taxon>Heliantheae alliance</taxon>
        <taxon>Eupatorieae</taxon>
        <taxon>Mikania</taxon>
    </lineage>
</organism>
<dbReference type="InterPro" id="IPR006110">
    <property type="entry name" value="Pol_omega/Rpo6/RPB6"/>
</dbReference>
<dbReference type="InterPro" id="IPR028363">
    <property type="entry name" value="RPB6"/>
</dbReference>
<dbReference type="PIRSF" id="PIRSF500154">
    <property type="entry name" value="RPB6"/>
    <property type="match status" value="1"/>
</dbReference>
<keyword evidence="3" id="KW-0804">Transcription</keyword>
<evidence type="ECO:0000256" key="2">
    <source>
        <dbReference type="ARBA" id="ARBA00022478"/>
    </source>
</evidence>
<keyword evidence="2" id="KW-0240">DNA-directed RNA polymerase</keyword>